<organism evidence="1 2">
    <name type="scientific">Methylovirgula ligni</name>
    <dbReference type="NCBI Taxonomy" id="569860"/>
    <lineage>
        <taxon>Bacteria</taxon>
        <taxon>Pseudomonadati</taxon>
        <taxon>Pseudomonadota</taxon>
        <taxon>Alphaproteobacteria</taxon>
        <taxon>Hyphomicrobiales</taxon>
        <taxon>Beijerinckiaceae</taxon>
        <taxon>Methylovirgula</taxon>
    </lineage>
</organism>
<dbReference type="Proteomes" id="UP000256900">
    <property type="component" value="Unassembled WGS sequence"/>
</dbReference>
<proteinExistence type="predicted"/>
<evidence type="ECO:0000313" key="2">
    <source>
        <dbReference type="Proteomes" id="UP000256900"/>
    </source>
</evidence>
<accession>A0A3D9Z047</accession>
<evidence type="ECO:0008006" key="3">
    <source>
        <dbReference type="Google" id="ProtNLM"/>
    </source>
</evidence>
<sequence length="233" mass="26237">MTARTFVFIVCSLSGRVGKTTAARLLGDYYLASRRDFRGFDTDAHEPDFALRFSERVAIADLNTIQGQMALIDPLLADDGVPKIVDLWHRTLEPFFAVIDNTGFIAEALARGVEPILLYVDDGTPRTAEVTARIAERYPDLRLILVENEIVEREAAPEARPLTAHSFRIGKLDPTLRATIDDPGFSLSRFMLAPPPDMSIVLRAALRDWVWRIFSQFKSFELRMTLSETEHLG</sequence>
<dbReference type="EMBL" id="QUMO01000002">
    <property type="protein sequence ID" value="REF87380.1"/>
    <property type="molecule type" value="Genomic_DNA"/>
</dbReference>
<dbReference type="AlphaFoldDB" id="A0A3D9Z047"/>
<evidence type="ECO:0000313" key="1">
    <source>
        <dbReference type="EMBL" id="REF87380.1"/>
    </source>
</evidence>
<keyword evidence="2" id="KW-1185">Reference proteome</keyword>
<name>A0A3D9Z047_9HYPH</name>
<protein>
    <recommendedName>
        <fullName evidence="3">CobQ/CobB/MinD/ParA family nucleotide binding protein</fullName>
    </recommendedName>
</protein>
<dbReference type="OrthoDB" id="8438645at2"/>
<dbReference type="RefSeq" id="WP_115835591.1">
    <property type="nucleotide sequence ID" value="NZ_CP025086.1"/>
</dbReference>
<gene>
    <name evidence="1" type="ORF">DES32_1000</name>
</gene>
<comment type="caution">
    <text evidence="1">The sequence shown here is derived from an EMBL/GenBank/DDBJ whole genome shotgun (WGS) entry which is preliminary data.</text>
</comment>
<reference evidence="1 2" key="1">
    <citation type="submission" date="2018-08" db="EMBL/GenBank/DDBJ databases">
        <title>Genomic Encyclopedia of Type Strains, Phase IV (KMG-IV): sequencing the most valuable type-strain genomes for metagenomic binning, comparative biology and taxonomic classification.</title>
        <authorList>
            <person name="Goeker M."/>
        </authorList>
    </citation>
    <scope>NUCLEOTIDE SEQUENCE [LARGE SCALE GENOMIC DNA]</scope>
    <source>
        <strain evidence="1 2">BW863</strain>
    </source>
</reference>